<dbReference type="AlphaFoldDB" id="A0A7W8HA86"/>
<dbReference type="SUPFAM" id="SSF51998">
    <property type="entry name" value="PFL-like glycyl radical enzymes"/>
    <property type="match status" value="1"/>
</dbReference>
<dbReference type="InterPro" id="IPR051215">
    <property type="entry name" value="GRE"/>
</dbReference>
<feature type="domain" description="Glycine radical" evidence="4">
    <location>
        <begin position="676"/>
        <end position="796"/>
    </location>
</feature>
<protein>
    <submittedName>
        <fullName evidence="6">Formate C-acetyltransferase</fullName>
        <ecNumber evidence="6">2.3.1.54</ecNumber>
    </submittedName>
</protein>
<dbReference type="InterPro" id="IPR001150">
    <property type="entry name" value="Gly_radical"/>
</dbReference>
<keyword evidence="6" id="KW-0012">Acyltransferase</keyword>
<dbReference type="Pfam" id="PF02901">
    <property type="entry name" value="PFL-like"/>
    <property type="match status" value="1"/>
</dbReference>
<dbReference type="PANTHER" id="PTHR43641">
    <property type="entry name" value="FORMATE ACETYLTRANSFERASE 3-RELATED"/>
    <property type="match status" value="1"/>
</dbReference>
<dbReference type="GO" id="GO:0008861">
    <property type="term" value="F:formate C-acetyltransferase activity"/>
    <property type="evidence" value="ECO:0007669"/>
    <property type="project" value="UniProtKB-EC"/>
</dbReference>
<evidence type="ECO:0000256" key="2">
    <source>
        <dbReference type="ARBA" id="ARBA00023239"/>
    </source>
</evidence>
<dbReference type="PANTHER" id="PTHR43641:SF2">
    <property type="entry name" value="DEHYDRATASE YBIW-RELATED"/>
    <property type="match status" value="1"/>
</dbReference>
<keyword evidence="2" id="KW-0456">Lyase</keyword>
<dbReference type="GO" id="GO:0005829">
    <property type="term" value="C:cytosol"/>
    <property type="evidence" value="ECO:0007669"/>
    <property type="project" value="TreeGrafter"/>
</dbReference>
<evidence type="ECO:0000313" key="6">
    <source>
        <dbReference type="EMBL" id="MBB5264613.1"/>
    </source>
</evidence>
<accession>A0A7W8HA86</accession>
<sequence length="797" mass="90225">MMRENIKKLYANMRKKTSVSMETYRIIQETYREMTGQPMIKCRTQAFYNIMARIPVFIEKGDILAGNGAACPGGLEIDYANGIWNRYEIDELKKDGYGFYGDEEELFKLNESVPPYGLNDGIAEVLSEDSFLMPFLRSGMALVKWEGLEHGRQTLQCGAQGGLNLTPAQALVCLDYESALKTGLEEMMNQCDREMEKLSFETTEEYDRYIYIKCMKKSLEGICLYAERMADLAGKMAKTETDEGWKAQLLQMEEICRRVPRYPARTFREAVQMYWFIFLTVACPNVALGMGRLDQIFYPYYKKDIEAGRITDEDVLELFELLRIKDYHLGTIQSKDNRDQTNGEAKWHNIVIGGVKPDGSDAANPLSYLILKALRECPGAHPTVTLRVAESTPEDLLEMGLECVRMGLSMPAFVGDKSYIKYLTINGVDIKDARDYVLTGCIDVNLPGKSRTMTACMFVTPMCLDVFLNHGIKDGMVLGHDAGDLDQWTDYEEFEAAFKDEFKYFIYLMSQYCNLMITSMQRNFPEPVKTAFMYRGIEDGIDYQIKQMPFENAGVICPVGLVNLGNALYAVKKLVYEERKVTLSQLKAAMDANWKGYEDLQKMCLEAEKYGNDIDGVDKMVGDMYACFDEYCHEMKCVTGTIYRSSAVSIFGHAPGGAMTGATPDGRFCGETLADAGASPMRGQDVNGPLAVIRSAIKIPQDSYQAVLFNMKFQPAAVRDDRDLSKLAAMIRTYFSYGGKHIQFNIVDEKELLDARVHPENHEDLMVRVAGYSAYYVQLTQRLQDEILARTQNEAVR</sequence>
<dbReference type="PROSITE" id="PS51149">
    <property type="entry name" value="GLY_RADICAL_2"/>
    <property type="match status" value="1"/>
</dbReference>
<dbReference type="Pfam" id="PF01228">
    <property type="entry name" value="Gly_radical"/>
    <property type="match status" value="1"/>
</dbReference>
<keyword evidence="1 3" id="KW-0556">Organic radical</keyword>
<dbReference type="Proteomes" id="UP000543642">
    <property type="component" value="Unassembled WGS sequence"/>
</dbReference>
<dbReference type="InterPro" id="IPR004184">
    <property type="entry name" value="PFL_dom"/>
</dbReference>
<comment type="caution">
    <text evidence="6">The sequence shown here is derived from an EMBL/GenBank/DDBJ whole genome shotgun (WGS) entry which is preliminary data.</text>
</comment>
<proteinExistence type="predicted"/>
<name>A0A7W8HA86_9FIRM</name>
<dbReference type="RefSeq" id="WP_183773368.1">
    <property type="nucleotide sequence ID" value="NZ_JACHFW010000006.1"/>
</dbReference>
<evidence type="ECO:0000256" key="3">
    <source>
        <dbReference type="PROSITE-ProRule" id="PRU00493"/>
    </source>
</evidence>
<evidence type="ECO:0000313" key="7">
    <source>
        <dbReference type="Proteomes" id="UP000543642"/>
    </source>
</evidence>
<evidence type="ECO:0000259" key="4">
    <source>
        <dbReference type="PROSITE" id="PS51149"/>
    </source>
</evidence>
<feature type="domain" description="PFL" evidence="5">
    <location>
        <begin position="1"/>
        <end position="668"/>
    </location>
</feature>
<dbReference type="GO" id="GO:0016829">
    <property type="term" value="F:lyase activity"/>
    <property type="evidence" value="ECO:0007669"/>
    <property type="project" value="UniProtKB-KW"/>
</dbReference>
<feature type="modified residue" description="Glycine radical" evidence="3">
    <location>
        <position position="771"/>
    </location>
</feature>
<dbReference type="EMBL" id="JACHFW010000006">
    <property type="protein sequence ID" value="MBB5264613.1"/>
    <property type="molecule type" value="Genomic_DNA"/>
</dbReference>
<keyword evidence="7" id="KW-1185">Reference proteome</keyword>
<dbReference type="EC" id="2.3.1.54" evidence="6"/>
<keyword evidence="6" id="KW-0808">Transferase</keyword>
<dbReference type="PROSITE" id="PS51554">
    <property type="entry name" value="PFL"/>
    <property type="match status" value="1"/>
</dbReference>
<reference evidence="6 7" key="1">
    <citation type="submission" date="2020-08" db="EMBL/GenBank/DDBJ databases">
        <title>Genomic Encyclopedia of Type Strains, Phase IV (KMG-IV): sequencing the most valuable type-strain genomes for metagenomic binning, comparative biology and taxonomic classification.</title>
        <authorList>
            <person name="Goeker M."/>
        </authorList>
    </citation>
    <scope>NUCLEOTIDE SEQUENCE [LARGE SCALE GENOMIC DNA]</scope>
    <source>
        <strain evidence="6 7">DSM 106146</strain>
    </source>
</reference>
<gene>
    <name evidence="6" type="ORF">HNP82_001741</name>
</gene>
<evidence type="ECO:0000256" key="1">
    <source>
        <dbReference type="ARBA" id="ARBA00022818"/>
    </source>
</evidence>
<organism evidence="6 7">
    <name type="scientific">Catenibacillus scindens</name>
    <dbReference type="NCBI Taxonomy" id="673271"/>
    <lineage>
        <taxon>Bacteria</taxon>
        <taxon>Bacillati</taxon>
        <taxon>Bacillota</taxon>
        <taxon>Clostridia</taxon>
        <taxon>Lachnospirales</taxon>
        <taxon>Lachnospiraceae</taxon>
        <taxon>Catenibacillus</taxon>
    </lineage>
</organism>
<dbReference type="Gene3D" id="3.20.70.20">
    <property type="match status" value="1"/>
</dbReference>
<evidence type="ECO:0000259" key="5">
    <source>
        <dbReference type="PROSITE" id="PS51554"/>
    </source>
</evidence>